<evidence type="ECO:0000256" key="1">
    <source>
        <dbReference type="SAM" id="Phobius"/>
    </source>
</evidence>
<organism evidence="2 3">
    <name type="scientific">Seinonella peptonophila</name>
    <dbReference type="NCBI Taxonomy" id="112248"/>
    <lineage>
        <taxon>Bacteria</taxon>
        <taxon>Bacillati</taxon>
        <taxon>Bacillota</taxon>
        <taxon>Bacilli</taxon>
        <taxon>Bacillales</taxon>
        <taxon>Thermoactinomycetaceae</taxon>
        <taxon>Seinonella</taxon>
    </lineage>
</organism>
<evidence type="ECO:0000313" key="3">
    <source>
        <dbReference type="Proteomes" id="UP000184476"/>
    </source>
</evidence>
<name>A0A1M4TLW6_9BACL</name>
<accession>A0A1M4TLW6</accession>
<proteinExistence type="predicted"/>
<protein>
    <submittedName>
        <fullName evidence="2">Uncharacterized protein</fullName>
    </submittedName>
</protein>
<gene>
    <name evidence="2" type="ORF">SAMN05444392_101530</name>
</gene>
<dbReference type="RefSeq" id="WP_073151503.1">
    <property type="nucleotide sequence ID" value="NZ_FQVL01000001.1"/>
</dbReference>
<dbReference type="OrthoDB" id="2988117at2"/>
<keyword evidence="3" id="KW-1185">Reference proteome</keyword>
<reference evidence="2 3" key="1">
    <citation type="submission" date="2016-11" db="EMBL/GenBank/DDBJ databases">
        <authorList>
            <person name="Jaros S."/>
            <person name="Januszkiewicz K."/>
            <person name="Wedrychowicz H."/>
        </authorList>
    </citation>
    <scope>NUCLEOTIDE SEQUENCE [LARGE SCALE GENOMIC DNA]</scope>
    <source>
        <strain evidence="2 3">DSM 44666</strain>
    </source>
</reference>
<feature type="transmembrane region" description="Helical" evidence="1">
    <location>
        <begin position="7"/>
        <end position="26"/>
    </location>
</feature>
<sequence>MTRPGDSFVLYGILIVTLYLLLRNWLPTKFSEWIKGPQKDNEEQISGKIPDFLRSKGYQVVEEKIKIPISIEVDGEKTYPSRLYVDFLAEKDGERFIVILERLKRPLKMTGPGLRDYFLPLFLIYRTQGMLYIKKEKEELMLIEVDAPDFRQTAKNYRPWYYLLFFILGMIVDSLSR</sequence>
<keyword evidence="1" id="KW-0812">Transmembrane</keyword>
<keyword evidence="1" id="KW-1133">Transmembrane helix</keyword>
<dbReference type="AlphaFoldDB" id="A0A1M4TLW6"/>
<dbReference type="EMBL" id="FQVL01000001">
    <property type="protein sequence ID" value="SHE45428.1"/>
    <property type="molecule type" value="Genomic_DNA"/>
</dbReference>
<dbReference type="Proteomes" id="UP000184476">
    <property type="component" value="Unassembled WGS sequence"/>
</dbReference>
<keyword evidence="1" id="KW-0472">Membrane</keyword>
<dbReference type="STRING" id="112248.SAMN05444392_101530"/>
<evidence type="ECO:0000313" key="2">
    <source>
        <dbReference type="EMBL" id="SHE45428.1"/>
    </source>
</evidence>